<accession>A0A0D3GD57</accession>
<evidence type="ECO:0000313" key="2">
    <source>
        <dbReference type="Proteomes" id="UP000026960"/>
    </source>
</evidence>
<dbReference type="CDD" id="cd02440">
    <property type="entry name" value="AdoMet_MTases"/>
    <property type="match status" value="1"/>
</dbReference>
<dbReference type="AlphaFoldDB" id="A0A0D3GD57"/>
<dbReference type="EnsemblPlants" id="OBART06G04160.1">
    <property type="protein sequence ID" value="OBART06G04160.1"/>
    <property type="gene ID" value="OBART06G04160"/>
</dbReference>
<dbReference type="Pfam" id="PF06325">
    <property type="entry name" value="PrmA"/>
    <property type="match status" value="1"/>
</dbReference>
<sequence>MKLKQLEGLLGDLQQFTAPKAENSFDDITGKVVADFGCGCGTLSVASSLLDAEHVVGIDIDPQSLELAQENAADLECKLLMVSSCQIALWKVVCLNQLSATTDMHYSVGLLVDSVVMNPPFGTSRKGADMEFISMGLKVATRAVYSLHKTSTREHIKKVALRNCNAISAEVLCELRYNLPRTYKFHKQNEVDIAVDFWRFVPRARDEVGHVMNLDLDCEFVIARKSISLSIGNVRGRPILMGCLAKGRPE</sequence>
<name>A0A0D3GD57_9ORYZ</name>
<dbReference type="InterPro" id="IPR029063">
    <property type="entry name" value="SAM-dependent_MTases_sf"/>
</dbReference>
<dbReference type="InterPro" id="IPR051720">
    <property type="entry name" value="rRNA_MeTrfase/Polyamine_Synth"/>
</dbReference>
<dbReference type="GO" id="GO:0008988">
    <property type="term" value="F:rRNA (adenine-N6-)-methyltransferase activity"/>
    <property type="evidence" value="ECO:0007669"/>
    <property type="project" value="TreeGrafter"/>
</dbReference>
<reference evidence="1" key="1">
    <citation type="journal article" date="2009" name="Rice">
        <title>De Novo Next Generation Sequencing of Plant Genomes.</title>
        <authorList>
            <person name="Rounsley S."/>
            <person name="Marri P.R."/>
            <person name="Yu Y."/>
            <person name="He R."/>
            <person name="Sisneros N."/>
            <person name="Goicoechea J.L."/>
            <person name="Lee S.J."/>
            <person name="Angelova A."/>
            <person name="Kudrna D."/>
            <person name="Luo M."/>
            <person name="Affourtit J."/>
            <person name="Desany B."/>
            <person name="Knight J."/>
            <person name="Niazi F."/>
            <person name="Egholm M."/>
            <person name="Wing R.A."/>
        </authorList>
    </citation>
    <scope>NUCLEOTIDE SEQUENCE [LARGE SCALE GENOMIC DNA]</scope>
    <source>
        <strain evidence="1">cv. IRGC 105608</strain>
    </source>
</reference>
<dbReference type="HOGENOM" id="CLU_074702_1_1_1"/>
<protein>
    <recommendedName>
        <fullName evidence="3">Methyltransferase small domain-containing protein</fullName>
    </recommendedName>
</protein>
<dbReference type="Gramene" id="OBART06G04160.1">
    <property type="protein sequence ID" value="OBART06G04160.1"/>
    <property type="gene ID" value="OBART06G04160"/>
</dbReference>
<evidence type="ECO:0000313" key="1">
    <source>
        <dbReference type="EnsemblPlants" id="OBART06G04160.1"/>
    </source>
</evidence>
<dbReference type="PANTHER" id="PTHR23290:SF0">
    <property type="entry name" value="RRNA N6-ADENOSINE-METHYLTRANSFERASE METTL5"/>
    <property type="match status" value="1"/>
</dbReference>
<organism evidence="1">
    <name type="scientific">Oryza barthii</name>
    <dbReference type="NCBI Taxonomy" id="65489"/>
    <lineage>
        <taxon>Eukaryota</taxon>
        <taxon>Viridiplantae</taxon>
        <taxon>Streptophyta</taxon>
        <taxon>Embryophyta</taxon>
        <taxon>Tracheophyta</taxon>
        <taxon>Spermatophyta</taxon>
        <taxon>Magnoliopsida</taxon>
        <taxon>Liliopsida</taxon>
        <taxon>Poales</taxon>
        <taxon>Poaceae</taxon>
        <taxon>BOP clade</taxon>
        <taxon>Oryzoideae</taxon>
        <taxon>Oryzeae</taxon>
        <taxon>Oryzinae</taxon>
        <taxon>Oryza</taxon>
    </lineage>
</organism>
<dbReference type="PANTHER" id="PTHR23290">
    <property type="entry name" value="RRNA N6-ADENOSINE-METHYLTRANSFERASE METTL5"/>
    <property type="match status" value="1"/>
</dbReference>
<dbReference type="Gene3D" id="3.40.50.150">
    <property type="entry name" value="Vaccinia Virus protein VP39"/>
    <property type="match status" value="1"/>
</dbReference>
<keyword evidence="2" id="KW-1185">Reference proteome</keyword>
<dbReference type="PaxDb" id="65489-OBART06G04160.1"/>
<dbReference type="STRING" id="65489.A0A0D3GD57"/>
<reference evidence="1" key="2">
    <citation type="submission" date="2015-03" db="UniProtKB">
        <authorList>
            <consortium name="EnsemblPlants"/>
        </authorList>
    </citation>
    <scope>IDENTIFICATION</scope>
</reference>
<evidence type="ECO:0008006" key="3">
    <source>
        <dbReference type="Google" id="ProtNLM"/>
    </source>
</evidence>
<dbReference type="SUPFAM" id="SSF53335">
    <property type="entry name" value="S-adenosyl-L-methionine-dependent methyltransferases"/>
    <property type="match status" value="1"/>
</dbReference>
<proteinExistence type="predicted"/>
<dbReference type="Proteomes" id="UP000026960">
    <property type="component" value="Chromosome 6"/>
</dbReference>
<dbReference type="eggNOG" id="KOG3420">
    <property type="taxonomic scope" value="Eukaryota"/>
</dbReference>